<dbReference type="PROSITE" id="PS51318">
    <property type="entry name" value="TAT"/>
    <property type="match status" value="1"/>
</dbReference>
<evidence type="ECO:0000313" key="3">
    <source>
        <dbReference type="Proteomes" id="UP000199558"/>
    </source>
</evidence>
<dbReference type="RefSeq" id="WP_091582585.1">
    <property type="nucleotide sequence ID" value="NZ_FLRH01000004.1"/>
</dbReference>
<name>A0A1A9BIL8_9ACTN</name>
<dbReference type="EMBL" id="FLRH01000004">
    <property type="protein sequence ID" value="SBT68911.1"/>
    <property type="molecule type" value="Genomic_DNA"/>
</dbReference>
<feature type="chain" id="PRO_5038441623" description="Secreted protein" evidence="1">
    <location>
        <begin position="32"/>
        <end position="177"/>
    </location>
</feature>
<dbReference type="Proteomes" id="UP000199558">
    <property type="component" value="Unassembled WGS sequence"/>
</dbReference>
<keyword evidence="3" id="KW-1185">Reference proteome</keyword>
<reference evidence="3" key="1">
    <citation type="submission" date="2016-06" db="EMBL/GenBank/DDBJ databases">
        <authorList>
            <person name="Varghese N."/>
            <person name="Submissions Spin"/>
        </authorList>
    </citation>
    <scope>NUCLEOTIDE SEQUENCE [LARGE SCALE GENOMIC DNA]</scope>
    <source>
        <strain evidence="3">DSM 45794</strain>
    </source>
</reference>
<keyword evidence="1" id="KW-0732">Signal</keyword>
<protein>
    <recommendedName>
        <fullName evidence="4">Secreted protein</fullName>
    </recommendedName>
</protein>
<evidence type="ECO:0000313" key="2">
    <source>
        <dbReference type="EMBL" id="SBT68911.1"/>
    </source>
</evidence>
<dbReference type="AlphaFoldDB" id="A0A1A9BIL8"/>
<dbReference type="InterPro" id="IPR006311">
    <property type="entry name" value="TAT_signal"/>
</dbReference>
<evidence type="ECO:0008006" key="4">
    <source>
        <dbReference type="Google" id="ProtNLM"/>
    </source>
</evidence>
<organism evidence="2 3">
    <name type="scientific">Micromonospora sediminicola</name>
    <dbReference type="NCBI Taxonomy" id="946078"/>
    <lineage>
        <taxon>Bacteria</taxon>
        <taxon>Bacillati</taxon>
        <taxon>Actinomycetota</taxon>
        <taxon>Actinomycetes</taxon>
        <taxon>Micromonosporales</taxon>
        <taxon>Micromonosporaceae</taxon>
        <taxon>Micromonospora</taxon>
    </lineage>
</organism>
<proteinExistence type="predicted"/>
<feature type="signal peptide" evidence="1">
    <location>
        <begin position="1"/>
        <end position="31"/>
    </location>
</feature>
<evidence type="ECO:0000256" key="1">
    <source>
        <dbReference type="SAM" id="SignalP"/>
    </source>
</evidence>
<sequence>MSTHRNSSRRPRFRLAAAIVAALTFSTGTVAATSTAASAATQSANWQSFTLTSKWTCNYRTLNQRAGTVTVAVCIIVNGNLTQPALIIKNYSGNSIKFDAINYLITSGNQVDTTYCNNTLLSNGYETACFGPTRSFSCGRAVQGLGTFYLSDPYSPDWPDLFYQDTYFSQTRQMCTT</sequence>
<gene>
    <name evidence="2" type="ORF">GA0070622_6025</name>
</gene>
<accession>A0A1A9BIL8</accession>